<dbReference type="InterPro" id="IPR003593">
    <property type="entry name" value="AAA+_ATPase"/>
</dbReference>
<evidence type="ECO:0000313" key="6">
    <source>
        <dbReference type="EMBL" id="GID67562.1"/>
    </source>
</evidence>
<dbReference type="AlphaFoldDB" id="A0A919ING6"/>
<evidence type="ECO:0000256" key="2">
    <source>
        <dbReference type="ARBA" id="ARBA00022741"/>
    </source>
</evidence>
<dbReference type="SUPFAM" id="SSF54211">
    <property type="entry name" value="Ribosomal protein S5 domain 2-like"/>
    <property type="match status" value="1"/>
</dbReference>
<comment type="caution">
    <text evidence="6">The sequence shown here is derived from an EMBL/GenBank/DDBJ whole genome shotgun (WGS) entry which is preliminary data.</text>
</comment>
<dbReference type="InterPro" id="IPR027417">
    <property type="entry name" value="P-loop_NTPase"/>
</dbReference>
<organism evidence="6 7">
    <name type="scientific">Actinoplanes cyaneus</name>
    <dbReference type="NCBI Taxonomy" id="52696"/>
    <lineage>
        <taxon>Bacteria</taxon>
        <taxon>Bacillati</taxon>
        <taxon>Actinomycetota</taxon>
        <taxon>Actinomycetes</taxon>
        <taxon>Micromonosporales</taxon>
        <taxon>Micromonosporaceae</taxon>
        <taxon>Actinoplanes</taxon>
    </lineage>
</organism>
<keyword evidence="2" id="KW-0547">Nucleotide-binding</keyword>
<protein>
    <recommendedName>
        <fullName evidence="5">MCM C-terminal AAA(+) ATPase domain-containing protein</fullName>
    </recommendedName>
</protein>
<dbReference type="InterPro" id="IPR045006">
    <property type="entry name" value="CHLI-like"/>
</dbReference>
<dbReference type="Gene3D" id="3.30.230.10">
    <property type="match status" value="1"/>
</dbReference>
<comment type="similarity">
    <text evidence="1">Belongs to the Mg-chelatase subunits D/I family. ComM subfamily.</text>
</comment>
<dbReference type="InterPro" id="IPR020568">
    <property type="entry name" value="Ribosomal_Su5_D2-typ_SF"/>
</dbReference>
<dbReference type="Pfam" id="PF01078">
    <property type="entry name" value="Mg_chelatase"/>
    <property type="match status" value="1"/>
</dbReference>
<dbReference type="GO" id="GO:0003677">
    <property type="term" value="F:DNA binding"/>
    <property type="evidence" value="ECO:0007669"/>
    <property type="project" value="InterPro"/>
</dbReference>
<evidence type="ECO:0000256" key="4">
    <source>
        <dbReference type="SAM" id="MobiDB-lite"/>
    </source>
</evidence>
<dbReference type="PANTHER" id="PTHR32039:SF7">
    <property type="entry name" value="COMPETENCE PROTEIN COMM"/>
    <property type="match status" value="1"/>
</dbReference>
<dbReference type="InterPro" id="IPR025158">
    <property type="entry name" value="Mg_chelat-rel_C"/>
</dbReference>
<dbReference type="SMART" id="SM00382">
    <property type="entry name" value="AAA"/>
    <property type="match status" value="1"/>
</dbReference>
<gene>
    <name evidence="6" type="ORF">Acy02nite_54430</name>
</gene>
<dbReference type="GO" id="GO:0005524">
    <property type="term" value="F:ATP binding"/>
    <property type="evidence" value="ECO:0007669"/>
    <property type="project" value="UniProtKB-KW"/>
</dbReference>
<dbReference type="NCBIfam" id="TIGR00368">
    <property type="entry name" value="YifB family Mg chelatase-like AAA ATPase"/>
    <property type="match status" value="1"/>
</dbReference>
<evidence type="ECO:0000256" key="1">
    <source>
        <dbReference type="ARBA" id="ARBA00006354"/>
    </source>
</evidence>
<reference evidence="6" key="1">
    <citation type="submission" date="2021-01" db="EMBL/GenBank/DDBJ databases">
        <title>Whole genome shotgun sequence of Actinoplanes cyaneus NBRC 14990.</title>
        <authorList>
            <person name="Komaki H."/>
            <person name="Tamura T."/>
        </authorList>
    </citation>
    <scope>NUCLEOTIDE SEQUENCE</scope>
    <source>
        <strain evidence="6">NBRC 14990</strain>
    </source>
</reference>
<evidence type="ECO:0000256" key="3">
    <source>
        <dbReference type="ARBA" id="ARBA00022840"/>
    </source>
</evidence>
<dbReference type="InterPro" id="IPR004482">
    <property type="entry name" value="Mg_chelat-rel"/>
</dbReference>
<evidence type="ECO:0000313" key="7">
    <source>
        <dbReference type="Proteomes" id="UP000619479"/>
    </source>
</evidence>
<dbReference type="Pfam" id="PF13335">
    <property type="entry name" value="Mg_chelatase_C"/>
    <property type="match status" value="1"/>
</dbReference>
<dbReference type="InterPro" id="IPR001208">
    <property type="entry name" value="MCM_dom"/>
</dbReference>
<sequence length="581" mass="60088">MSYARVLCVGLVGVAGRLVEVEADLSPGLPAVVLTGLPDAALQQARDRVRAAVVNSGCEWPPGRITVNLLPAALPKHGSGFDLAIAAALLTGAGALPAGPLDGVVLLGELGLDGTVRPVRGVLPMVAAAAQAGITRVIVPLPNAREATVVPGVTVRAVDSLRRLVGFVRGDDRLLDPPPESPAPAVTGPDLADVAGQQFGRYALEIAAAGGHHLALLGPPGAGKTMLAERLPSILPVLDDEAALEVTALQSIAGVLPPGSGLIRRPPYQAPHHSSSMAALIGGGSGLARPGALSLAHRGVLFLDEAPEIPRTTLQALRQPLESGRVVLARARGTTEYPARAQLVLAANPCPCATTDQRCTCSPQVRRRYIGRLSGPLLDRVDIRIDLLPMRSAQLMTAGGPAESSMAVAARVLRARVAAVHRWAARGDWRINADVPGPQLRQPPWLLPARDTVALRTALDRGTVSARGFDRVLRLAWTIADLDGRDRPGGDDVAEALQLRTGNAGPAPMAAARRPHLTAGRSDRPLPEADSSPLASLPAGDPVPGHGIPPLAGSPPSPPVGEDPSPTGATSLFADESVVRR</sequence>
<name>A0A919ING6_9ACTN</name>
<proteinExistence type="inferred from homology"/>
<dbReference type="EMBL" id="BOMH01000040">
    <property type="protein sequence ID" value="GID67562.1"/>
    <property type="molecule type" value="Genomic_DNA"/>
</dbReference>
<dbReference type="Proteomes" id="UP000619479">
    <property type="component" value="Unassembled WGS sequence"/>
</dbReference>
<dbReference type="Pfam" id="PF13541">
    <property type="entry name" value="ChlI"/>
    <property type="match status" value="1"/>
</dbReference>
<evidence type="ECO:0000259" key="5">
    <source>
        <dbReference type="PROSITE" id="PS50051"/>
    </source>
</evidence>
<dbReference type="InterPro" id="IPR014721">
    <property type="entry name" value="Ribsml_uS5_D2-typ_fold_subgr"/>
</dbReference>
<feature type="compositionally biased region" description="Pro residues" evidence="4">
    <location>
        <begin position="552"/>
        <end position="561"/>
    </location>
</feature>
<dbReference type="PROSITE" id="PS50051">
    <property type="entry name" value="MCM_2"/>
    <property type="match status" value="1"/>
</dbReference>
<dbReference type="InterPro" id="IPR000523">
    <property type="entry name" value="Mg_chelatse_chII-like_cat_dom"/>
</dbReference>
<keyword evidence="7" id="KW-1185">Reference proteome</keyword>
<dbReference type="Gene3D" id="3.40.50.300">
    <property type="entry name" value="P-loop containing nucleotide triphosphate hydrolases"/>
    <property type="match status" value="1"/>
</dbReference>
<accession>A0A919ING6</accession>
<dbReference type="SUPFAM" id="SSF52540">
    <property type="entry name" value="P-loop containing nucleoside triphosphate hydrolases"/>
    <property type="match status" value="1"/>
</dbReference>
<dbReference type="PANTHER" id="PTHR32039">
    <property type="entry name" value="MAGNESIUM-CHELATASE SUBUNIT CHLI"/>
    <property type="match status" value="1"/>
</dbReference>
<feature type="region of interest" description="Disordered" evidence="4">
    <location>
        <begin position="519"/>
        <end position="581"/>
    </location>
</feature>
<feature type="domain" description="MCM C-terminal AAA(+) ATPase" evidence="5">
    <location>
        <begin position="291"/>
        <end position="383"/>
    </location>
</feature>
<keyword evidence="3" id="KW-0067">ATP-binding</keyword>